<dbReference type="AlphaFoldDB" id="A0AAF0CDF9"/>
<gene>
    <name evidence="1" type="ORF">SG34_033290</name>
</gene>
<evidence type="ECO:0000313" key="2">
    <source>
        <dbReference type="Proteomes" id="UP000032352"/>
    </source>
</evidence>
<organism evidence="1 2">
    <name type="scientific">Thalassomonas viridans</name>
    <dbReference type="NCBI Taxonomy" id="137584"/>
    <lineage>
        <taxon>Bacteria</taxon>
        <taxon>Pseudomonadati</taxon>
        <taxon>Pseudomonadota</taxon>
        <taxon>Gammaproteobacteria</taxon>
        <taxon>Alteromonadales</taxon>
        <taxon>Colwelliaceae</taxon>
        <taxon>Thalassomonas</taxon>
    </lineage>
</organism>
<name>A0AAF0CDF9_9GAMM</name>
<proteinExistence type="predicted"/>
<dbReference type="Proteomes" id="UP000032352">
    <property type="component" value="Chromosome pTvir"/>
</dbReference>
<reference evidence="1 2" key="1">
    <citation type="journal article" date="2015" name="Genome Announc.">
        <title>Draft Genome Sequences of Marine Isolates of Thalassomonas viridans and Thalassomonas actiniarum.</title>
        <authorList>
            <person name="Olonade I."/>
            <person name="van Zyl L.J."/>
            <person name="Trindade M."/>
        </authorList>
    </citation>
    <scope>NUCLEOTIDE SEQUENCE [LARGE SCALE GENOMIC DNA]</scope>
    <source>
        <strain evidence="1 2">XOM25</strain>
    </source>
</reference>
<protein>
    <recommendedName>
        <fullName evidence="3">DUF4145 domain-containing protein</fullName>
    </recommendedName>
</protein>
<reference evidence="1 2" key="2">
    <citation type="journal article" date="2022" name="Mar. Drugs">
        <title>Bioassay-Guided Fractionation Leads to the Detection of Cholic Acid Generated by the Rare Thalassomonas sp.</title>
        <authorList>
            <person name="Pheiffer F."/>
            <person name="Schneider Y.K."/>
            <person name="Hansen E.H."/>
            <person name="Andersen J.H."/>
            <person name="Isaksson J."/>
            <person name="Busche T."/>
            <person name="R C."/>
            <person name="Kalinowski J."/>
            <person name="Zyl L.V."/>
            <person name="Trindade M."/>
        </authorList>
    </citation>
    <scope>NUCLEOTIDE SEQUENCE [LARGE SCALE GENOMIC DNA]</scope>
    <source>
        <strain evidence="1 2">XOM25</strain>
    </source>
</reference>
<accession>A0AAF0CDF9</accession>
<dbReference type="KEGG" id="tvd:SG34_033290"/>
<evidence type="ECO:0008006" key="3">
    <source>
        <dbReference type="Google" id="ProtNLM"/>
    </source>
</evidence>
<dbReference type="EMBL" id="CP059734">
    <property type="protein sequence ID" value="WDE08776.1"/>
    <property type="molecule type" value="Genomic_DNA"/>
</dbReference>
<sequence length="230" mass="26402">MKTKTFPINHLIEQIHQSYDFDNIKEPPARIYKIPTLSAYAVQSSHIEGAPTDTAEASVGVQHSIEGDLLRWYGDCWMGLDWRMSQPHLRITYIGIKDYENLFPYVQPEPLKQRLAEMFEEADKAFENELWLSFTTIAGGVCEGILSSVLRAGKALNFSQLIKRAKENSIITEQQGNTLDDVRKLRNIIHPNRYNEPNISRPVAMELRILIDELMRVDWEAKLKGENSAK</sequence>
<dbReference type="RefSeq" id="WP_044836473.1">
    <property type="nucleotide sequence ID" value="NZ_CP059734.1"/>
</dbReference>
<keyword evidence="2" id="KW-1185">Reference proteome</keyword>
<evidence type="ECO:0000313" key="1">
    <source>
        <dbReference type="EMBL" id="WDE08776.1"/>
    </source>
</evidence>